<evidence type="ECO:0000313" key="2">
    <source>
        <dbReference type="Proteomes" id="UP000195331"/>
    </source>
</evidence>
<reference evidence="1 2" key="1">
    <citation type="submission" date="2017-04" db="EMBL/GenBank/DDBJ databases">
        <title>Whole Genome Sequence of 1,4-Dioxane Degrading Bacterium Mycobacterium dioxanotrophicus PH-06.</title>
        <authorList>
            <person name="He Y."/>
        </authorList>
    </citation>
    <scope>NUCLEOTIDE SEQUENCE [LARGE SCALE GENOMIC DNA]</scope>
    <source>
        <strain evidence="1 2">PH-06</strain>
    </source>
</reference>
<dbReference type="Proteomes" id="UP000195331">
    <property type="component" value="Chromosome"/>
</dbReference>
<keyword evidence="2" id="KW-1185">Reference proteome</keyword>
<dbReference type="EMBL" id="CP020809">
    <property type="protein sequence ID" value="ART67358.1"/>
    <property type="molecule type" value="Genomic_DNA"/>
</dbReference>
<protein>
    <submittedName>
        <fullName evidence="1">Uncharacterized protein</fullName>
    </submittedName>
</protein>
<proteinExistence type="predicted"/>
<gene>
    <name evidence="1" type="ORF">BTO20_00980</name>
</gene>
<name>A0A1Y0BWT9_9MYCO</name>
<accession>A0A1Y0BWT9</accession>
<dbReference type="KEGG" id="mdx:BTO20_00980"/>
<organism evidence="1 2">
    <name type="scientific">Mycobacterium dioxanotrophicus</name>
    <dbReference type="NCBI Taxonomy" id="482462"/>
    <lineage>
        <taxon>Bacteria</taxon>
        <taxon>Bacillati</taxon>
        <taxon>Actinomycetota</taxon>
        <taxon>Actinomycetes</taxon>
        <taxon>Mycobacteriales</taxon>
        <taxon>Mycobacteriaceae</taxon>
        <taxon>Mycobacterium</taxon>
    </lineage>
</organism>
<evidence type="ECO:0000313" key="1">
    <source>
        <dbReference type="EMBL" id="ART67358.1"/>
    </source>
</evidence>
<dbReference type="AlphaFoldDB" id="A0A1Y0BWT9"/>
<sequence>MSKEVLVSEPVTLWIIKKLFDAASDPIRKKYSKKFSALILGDPLENALKGPTDVALKAAVASALGAEATEAQRQRAFNILEMFWKDGVNVGGAPLGSTITETLHSIVAAGINEANAPVRGLPEDYPATTSLTSLSDEMGIPKIDADAFAAVFTATWLAQVRIQSVTNADLQQLAKLLSDEETRDQLAGVESRLSEEIRSAVQSFVEHVLADGDLSTAKRRVWFNNHIRPAHQLMHEVAEDYQSGFGETLEALRTGTSLTETMQRLRTLRRRKILGRTSLDRVAAKLEADRKLFGTSVDAPLIEYVKAVQAFKRADRSLDPPYGTWYSTYIDKFVALIERGADPHERSNYSEIAAVTDLPGQLAVALENVVDVVIPQRWAAYTDAYLELQKVVEATD</sequence>